<dbReference type="GO" id="GO:0007156">
    <property type="term" value="P:homophilic cell adhesion via plasma membrane adhesion molecules"/>
    <property type="evidence" value="ECO:0007669"/>
    <property type="project" value="InterPro"/>
</dbReference>
<evidence type="ECO:0000313" key="4">
    <source>
        <dbReference type="EMBL" id="PXA05145.1"/>
    </source>
</evidence>
<dbReference type="GO" id="GO:0016020">
    <property type="term" value="C:membrane"/>
    <property type="evidence" value="ECO:0007669"/>
    <property type="project" value="InterPro"/>
</dbReference>
<comment type="caution">
    <text evidence="4">The sequence shown here is derived from an EMBL/GenBank/DDBJ whole genome shotgun (WGS) entry which is preliminary data.</text>
</comment>
<dbReference type="InterPro" id="IPR016024">
    <property type="entry name" value="ARM-type_fold"/>
</dbReference>
<dbReference type="InterPro" id="IPR036034">
    <property type="entry name" value="PDZ_sf"/>
</dbReference>
<feature type="region of interest" description="Disordered" evidence="1">
    <location>
        <begin position="3960"/>
        <end position="3982"/>
    </location>
</feature>
<dbReference type="Pfam" id="PF22352">
    <property type="entry name" value="K319L-like_PKD"/>
    <property type="match status" value="1"/>
</dbReference>
<dbReference type="Pfam" id="PF03793">
    <property type="entry name" value="PASTA"/>
    <property type="match status" value="1"/>
</dbReference>
<dbReference type="Gene3D" id="1.25.10.10">
    <property type="entry name" value="Leucine-rich Repeat Variant"/>
    <property type="match status" value="1"/>
</dbReference>
<dbReference type="OrthoDB" id="193630at2"/>
<dbReference type="InterPro" id="IPR015919">
    <property type="entry name" value="Cadherin-like_sf"/>
</dbReference>
<accession>A0A317ZHU1</accession>
<dbReference type="CDD" id="cd11304">
    <property type="entry name" value="Cadherin_repeat"/>
    <property type="match status" value="2"/>
</dbReference>
<evidence type="ECO:0000313" key="5">
    <source>
        <dbReference type="Proteomes" id="UP000247099"/>
    </source>
</evidence>
<evidence type="ECO:0000256" key="1">
    <source>
        <dbReference type="SAM" id="MobiDB-lite"/>
    </source>
</evidence>
<dbReference type="PROSITE" id="PS51178">
    <property type="entry name" value="PASTA"/>
    <property type="match status" value="1"/>
</dbReference>
<proteinExistence type="predicted"/>
<dbReference type="CDD" id="cd06577">
    <property type="entry name" value="PASTA_pknB"/>
    <property type="match status" value="1"/>
</dbReference>
<feature type="domain" description="Cadherin" evidence="2">
    <location>
        <begin position="2810"/>
        <end position="2902"/>
    </location>
</feature>
<dbReference type="RefSeq" id="WP_110130146.1">
    <property type="nucleotide sequence ID" value="NZ_QHJQ01000002.1"/>
</dbReference>
<feature type="compositionally biased region" description="Polar residues" evidence="1">
    <location>
        <begin position="47"/>
        <end position="58"/>
    </location>
</feature>
<dbReference type="InterPro" id="IPR046255">
    <property type="entry name" value="DUF6288"/>
</dbReference>
<dbReference type="InterPro" id="IPR002126">
    <property type="entry name" value="Cadherin-like_dom"/>
</dbReference>
<reference evidence="4 5" key="1">
    <citation type="submission" date="2018-05" db="EMBL/GenBank/DDBJ databases">
        <title>Coraliomargarita sinensis sp. nov., isolated from a marine solar saltern.</title>
        <authorList>
            <person name="Zhou L.Y."/>
        </authorList>
    </citation>
    <scope>NUCLEOTIDE SEQUENCE [LARGE SCALE GENOMIC DNA]</scope>
    <source>
        <strain evidence="4 5">WN38</strain>
    </source>
</reference>
<dbReference type="SUPFAM" id="SSF48371">
    <property type="entry name" value="ARM repeat"/>
    <property type="match status" value="1"/>
</dbReference>
<feature type="domain" description="Cadherin" evidence="2">
    <location>
        <begin position="1721"/>
        <end position="1812"/>
    </location>
</feature>
<dbReference type="Gene3D" id="2.60.40.2810">
    <property type="match status" value="6"/>
</dbReference>
<gene>
    <name evidence="4" type="ORF">DDZ13_04070</name>
</gene>
<feature type="domain" description="PASTA" evidence="3">
    <location>
        <begin position="1527"/>
        <end position="1596"/>
    </location>
</feature>
<dbReference type="InterPro" id="IPR005543">
    <property type="entry name" value="PASTA_dom"/>
</dbReference>
<feature type="compositionally biased region" description="Polar residues" evidence="1">
    <location>
        <begin position="3960"/>
        <end position="3971"/>
    </location>
</feature>
<protein>
    <submittedName>
        <fullName evidence="4">Uncharacterized protein</fullName>
    </submittedName>
</protein>
<dbReference type="Gene3D" id="2.60.40.10">
    <property type="entry name" value="Immunoglobulins"/>
    <property type="match status" value="6"/>
</dbReference>
<dbReference type="InterPro" id="IPR011989">
    <property type="entry name" value="ARM-like"/>
</dbReference>
<feature type="compositionally biased region" description="Basic and acidic residues" evidence="1">
    <location>
        <begin position="61"/>
        <end position="70"/>
    </location>
</feature>
<dbReference type="GO" id="GO:0005509">
    <property type="term" value="F:calcium ion binding"/>
    <property type="evidence" value="ECO:0007669"/>
    <property type="project" value="InterPro"/>
</dbReference>
<dbReference type="PANTHER" id="PTHR45739">
    <property type="entry name" value="MATRIX PROTEIN, PUTATIVE-RELATED"/>
    <property type="match status" value="1"/>
</dbReference>
<dbReference type="Pfam" id="PF17963">
    <property type="entry name" value="Big_9"/>
    <property type="match status" value="16"/>
</dbReference>
<evidence type="ECO:0000259" key="3">
    <source>
        <dbReference type="PROSITE" id="PS51178"/>
    </source>
</evidence>
<name>A0A317ZHU1_9BACT</name>
<dbReference type="Pfam" id="PF19805">
    <property type="entry name" value="DUF6288"/>
    <property type="match status" value="2"/>
</dbReference>
<feature type="region of interest" description="Disordered" evidence="1">
    <location>
        <begin position="44"/>
        <end position="71"/>
    </location>
</feature>
<dbReference type="GO" id="GO:0009653">
    <property type="term" value="P:anatomical structure morphogenesis"/>
    <property type="evidence" value="ECO:0007669"/>
    <property type="project" value="TreeGrafter"/>
</dbReference>
<dbReference type="SUPFAM" id="SSF49313">
    <property type="entry name" value="Cadherin-like"/>
    <property type="match status" value="4"/>
</dbReference>
<dbReference type="InParanoid" id="A0A317ZHU1"/>
<dbReference type="SMART" id="SM00736">
    <property type="entry name" value="CADG"/>
    <property type="match status" value="4"/>
</dbReference>
<dbReference type="InterPro" id="IPR006644">
    <property type="entry name" value="Cadg"/>
</dbReference>
<organism evidence="4 5">
    <name type="scientific">Coraliomargarita sinensis</name>
    <dbReference type="NCBI Taxonomy" id="2174842"/>
    <lineage>
        <taxon>Bacteria</taxon>
        <taxon>Pseudomonadati</taxon>
        <taxon>Verrucomicrobiota</taxon>
        <taxon>Opitutia</taxon>
        <taxon>Puniceicoccales</taxon>
        <taxon>Coraliomargaritaceae</taxon>
        <taxon>Coraliomargarita</taxon>
    </lineage>
</organism>
<dbReference type="Gene3D" id="3.30.10.20">
    <property type="match status" value="1"/>
</dbReference>
<dbReference type="EMBL" id="QHJQ01000002">
    <property type="protein sequence ID" value="PXA05145.1"/>
    <property type="molecule type" value="Genomic_DNA"/>
</dbReference>
<dbReference type="InterPro" id="IPR013783">
    <property type="entry name" value="Ig-like_fold"/>
</dbReference>
<dbReference type="PROSITE" id="PS50268">
    <property type="entry name" value="CADHERIN_2"/>
    <property type="match status" value="3"/>
</dbReference>
<sequence>MKDTPASERFGALAQTHGLASFLSTLLIALALCAPNLASADARNGNPDLTNGGDQYSDPSRPGDYRHNDEWSWNLGPTGMSGWMYRDDWFKKYEGWNTEFARQIEVTSVDAGSPAEGILQVGDVILGADGTGAEPADFTYDARKAFAAAISEAEARDPAILKMKRWRGTGETSTIQAVADVSGSLDGKYFTLHDGLGTVAVWFDVDNSGTAIPSGASAADRAIEISSVVTGDAATSVAAAIGAALDFDAGFTASVSTDTVTVASDTGGDRTDISDGDTGFTFAVAQQGSSSVDTVSITLETLGAYSATAPYNCPKSAAVLEKGLDAIMAVGATDSTKFSLVTLLAGNDPTNPDNAARMTRVQQEIQELILTPEEVEYFMSNDFLIDNIGGKIAWSHGFKLIALAEYYLQTGDSAAYDSMRAYAVAAANGQSMFGTSGHKFTLPAEDGSLNGPYGIGYGVVNSANMQCFYGLLLAREAGVTDQRVLDAIERASNFYGAYVNRGSIPYGEHNPGYGHGENGKNAIAALCYKLQGGHNDFANYYSMMAGASATNIDSGHSGPYLNYLWAALGANAGGEESMAAFFEEQRWFYDLARNHDGTFTYNSYQNGGQFGYGGDDWSALKLQMYTACLLPYAAPLRQTYVTGKNTTDDPSTWLTAQELADVDNAISYDATTRTTNELLDDLGSVHPFTRGDAAAELGLRTSEHAAILPGLESIAADTNASLHDRMGACEALGAIENQGSLSLLIGLLADSEDLVKYAAAKAIQKFPPEAKLPEVDSLMAACVAEAKPLMPVDTEDPIHLTHGAIAGILFGGYEGGILRNHDLVGINRDLLYPAIRSAVSNPQGRTRNWTTDIYASLTREDVEALSDVIVSGAWDEAPADRMFSGAVQVDSVEVLHKFGYSEGVPLAKETIRKETRDHKFIYAALELYGASSLSVIPDPKIVEFCQLKVASDDYATQAQSVLDAIAADTNPDVVVPLKGIHLMVADDASLTLPQDRTTLRAYAYNHVGAELSYAWRKVHGAGEVTFLRNGTNAAASTEVVFDGVPGEYLFEVTISDVWGLTEVSDTVAVTLNDTGGSLPANDPPTANNQSLAVDAGTPTQILLTGVDPEGNALIYTITSGPSQGRLTGTAPNLVYTADGNYSGTDSITFEVMDSEGQVTTGTIDITVNTAAGVGLAIYEPFDYAVGTLDGASGLTEVGLDGAWSMSHPYHFMESPTLTYSTLPSTGLRTYSEGGDNFGKSKANASRPIGAEALANRGLMDDGATLWFSAVMGNIDSSYQQRVNLALANGSLDKDADYIVDDGVDPGTGIGVTLYANEIQAAQFFDVNNSTVLKGSWDGSIAGEFNSNEQRLVVGKITWGASSDTVEIYLPVSGMVLPSEPSSTLIANVDQSKLDTLTFMTSSTGNGTTYIDEIRFGGTLHSVLQGTVDMTADTTAPTPNPMTFDIAPTPVDSQSITMVATPAFDLAEVEYYFTCTAGGGTDSGWQDSNVYTDTGLTPGTEYSYTVKARDRSPALNETAASAVASATISLQGTLPNVVGVEQSAAESLITDSDMTVGTITTATAYSQTVPAGHVLTQSPTGPASAAYGTPVDLEISIGQDPTLPTLASVDIVDDQGGGPVPSTSTIIYTLTFSEDMDLTTIEAADFVNLAALPISIGAISQPSPGVVTVEVSTTSTVDGYLVFSVAKGAVIKDAQGQDLNTSSAISDDTSINYYYAGNSAPVANDQAVTTDEDAPVAVTLSVSDIDGDPLTYTVVTAPANGVLSGTAPSLTYTPNTDYNGSDSFTFKANDGTEDSNTATVSITVNALNDAPVFTTDPIVAADAIMDQTYSNTIAGSATDAEGDALTYAKESGPSWLSVAADGALSGTPTSADEGPNSFTVSVSDGIAPLVTVTLNIEVTVPYVETTVVYESFDYAATGGTPEEAATLEGNSGGLGFGGSWVVDDDGGVAGVDDQSFEVLDPGLSLGTLPVAGNSAGRIATSYRGIAYRVLSAASQSALLADNSTTWFSVLYQDAGTGDDFAFVLGNQPHKATGSNPVLELAGDAFGFAAINSAIHAVRHDNSTSQTLSSTSLAANGGTYLLVGKINWKSVGTADEFYLFNVTDPDAAEPAEGTAFASQLGDFDQSTFSLITMWDRPNTSGVIDEIRFGESYASVVGQGGSGGNTVPMADDQSVTTDEGTTVAVTLTATDADSDPLTYSVVTAPTNGTLTGTAPDLTYTPDAGHNGSDSFTFKANDGTVDSNTATVSITVTAVNVAPVADDQSVTTDVDTAVGVTLTASDTDGDALTYSVVTAPTNGTLSGTAPHLNYTPNAGYSGSDSFTFKANDGTVDSNTATVSITVNPSANNAPVADSQSVTTDEDVALGITLTASDVDGDPLTYSVVAAPTNGVLSGTAPSLTYTPNTGYNGTDSFTFKANDGTVDSNTATVSITVNSVNDAPVFTADPIAGADATKDVAYSGTLDGSATDDDGDPLTYAKVSGPAWLSVASDGTLSGTPTSSDVGTNAFIVSVTDNVVASPIEATLNITVNDSQATIFGFEAESGLLGSYFDPAVTVAPDSGPLGDSYITTNTDNSSTTTQPIVEAATVSYTVNLPAGDYDLYARIQKPSSGGDDSMYTAVAFGDADPAVDADWLLTNGHTAFAPGMTAGDWGWTIVLDTLTSPGGTVTWEIGAREDGFNIDSFAFVAAGQDVGLTASGQSTILDDAVTGGSPPVVNNAPTWAVDPVNEVDATEDAAYSATLADDASDGDSDPLTFAKVSGPAWLSVAANGDLSGTPTNADVGANSFTVSVTDNIIATPVEATLNITVLNTNDAPVANDDSATTDEDSSVGITLTASDADVGDTLTYTVVSGPANGSLSGTAPNLTYTPNGDYNGSDSFTFKANDGTVDSNTATVSITVNATNDAPVANDDSAVTNEDASVAITLTGSDIDTGDTLTYAVVAGPTNGTLSGTAPNLTYTPNGDYNGSDSFTFKANDGTVDSNIATLSITVNAVNDAPIANNDSAVTNEDTGVAITLTGSDIDSGSLSYAVVTGPSNGTLSGTAPNLTYTPNGDYNGSDSFTFKANDGALDSNTATVSITVNAVNDAPVVNDNSATTDEDSAVAVTLTASDVDTGDTLTYAVVTGPTNGTLSGTAPNLTYTPNGDYNGSDSFTFQANDGTADSNTATISVTVNAVNDAPVANDDSATTNEDVAVAITLTASDVDTGDTLTYAVVAGPTNGTLSGTAPNLTFTPNTNYNGSDSFTFQANDGTVDSNIATVSITVNGVNNAPVANDDAVATNEDTSVAVTLTATDVDTGDTLTYAVVAAPTNGILTGTAPNLTYIPNSDYDGSDSFTFKANDGTVDSNTAAVSLTVNAVNDAPVADDQQVATTEDTAVAVTLTASDVEGDVLTYTVVTAPTNGTLSGTAPDLTYTPTAGYTGSDSFTFKANDGTVDSNTATVSITVNATGVAIIHESFGYDPAVGNDLSGEGPATGTSGTWGGDSRFDLVTGSLSYGNLATSGNSTQYIGSGGGGGNIGTAISGDLANAGLLNDSAELWFSVVVNFVDNGNDEAALTLGTDQPFTTDINNSGSGIGFYADSGGYVRAAIYSGGTQPGTHDATANFNGTTQLIIGKVTWGADATTADTVTLYNPGTDLDLTGHAFSTVSAVIDQSALDTIGIWIRNNDLAGDTFDEIRFGATYADVVPTGSGTGNTAPVADDQLVTTDEDTAVAVTLTGSDADGDALTYSVVTAPSNGALSGTAPDLTYTPNAGYNGSDSFTFVANDGTVDSNTATVSITVNAVNDAPVADDQSVSTNEDSSVAVTLTASDGEGDLLTYTVVTVPTNGTLSGTAPDLTYTPDANYSGSDSFTFKANDGSVDSNTATVSLMVNAVNDAPVADDQSLATDEDTDLAVTLTASDTDGDTLTYTVVTAPSNGVLSGTAPNLTYSPNSNYNGSDSFTFKANDGAVDSNTATVSITVVAVNDAPSFSSDPLSRSDATQGEAYSDTIGGSAGDVEGDSLAYAKVSGPAWLTVAADGLLSGTPSSTDVGPNSFTVSVSDGVAPAVTATLNIDVLSLVIEDYAYAEVLVASNSVSGGITDTFTSDNIYESITETEINGKPTDRYSYLEHKWEFDVAGGNSVSFHVEAHHSANGEGDNFVFAYSTTGENGVYSDMLTVIKTSDDNTEQTFTLPVGTSGVVHVRVRDADQSAGNRTFDTLNIDQMYILSQP</sequence>
<dbReference type="InterPro" id="IPR051561">
    <property type="entry name" value="FRAS1_ECM"/>
</dbReference>
<evidence type="ECO:0000259" key="2">
    <source>
        <dbReference type="PROSITE" id="PS50268"/>
    </source>
</evidence>
<dbReference type="Proteomes" id="UP000247099">
    <property type="component" value="Unassembled WGS sequence"/>
</dbReference>
<dbReference type="Gene3D" id="2.60.40.3440">
    <property type="match status" value="8"/>
</dbReference>
<dbReference type="PANTHER" id="PTHR45739:SF8">
    <property type="entry name" value="FRAS1-RELATED EXTRACELLULAR MATRIX PROTEIN 1"/>
    <property type="match status" value="1"/>
</dbReference>
<dbReference type="SUPFAM" id="SSF50156">
    <property type="entry name" value="PDZ domain-like"/>
    <property type="match status" value="1"/>
</dbReference>
<dbReference type="NCBIfam" id="NF012211">
    <property type="entry name" value="tand_rpt_95"/>
    <property type="match status" value="16"/>
</dbReference>
<keyword evidence="5" id="KW-1185">Reference proteome</keyword>
<dbReference type="Pfam" id="PF05345">
    <property type="entry name" value="He_PIG"/>
    <property type="match status" value="3"/>
</dbReference>
<feature type="domain" description="Cadherin" evidence="2">
    <location>
        <begin position="2347"/>
        <end position="2438"/>
    </location>
</feature>